<evidence type="ECO:0000256" key="6">
    <source>
        <dbReference type="ARBA" id="ARBA00022723"/>
    </source>
</evidence>
<evidence type="ECO:0000313" key="14">
    <source>
        <dbReference type="Proteomes" id="UP000694580"/>
    </source>
</evidence>
<evidence type="ECO:0000256" key="8">
    <source>
        <dbReference type="ARBA" id="ARBA00022848"/>
    </source>
</evidence>
<reference evidence="13" key="3">
    <citation type="submission" date="2025-09" db="UniProtKB">
        <authorList>
            <consortium name="Ensembl"/>
        </authorList>
    </citation>
    <scope>IDENTIFICATION</scope>
</reference>
<organism evidence="13 14">
    <name type="scientific">Denticeps clupeoides</name>
    <name type="common">denticle herring</name>
    <dbReference type="NCBI Taxonomy" id="299321"/>
    <lineage>
        <taxon>Eukaryota</taxon>
        <taxon>Metazoa</taxon>
        <taxon>Chordata</taxon>
        <taxon>Craniata</taxon>
        <taxon>Vertebrata</taxon>
        <taxon>Euteleostomi</taxon>
        <taxon>Actinopterygii</taxon>
        <taxon>Neopterygii</taxon>
        <taxon>Teleostei</taxon>
        <taxon>Clupei</taxon>
        <taxon>Clupeiformes</taxon>
        <taxon>Denticipitoidei</taxon>
        <taxon>Denticipitidae</taxon>
        <taxon>Denticeps</taxon>
    </lineage>
</organism>
<evidence type="ECO:0000256" key="10">
    <source>
        <dbReference type="ARBA" id="ARBA00023004"/>
    </source>
</evidence>
<dbReference type="InterPro" id="IPR002401">
    <property type="entry name" value="Cyt_P450_E_grp-I"/>
</dbReference>
<keyword evidence="8" id="KW-0492">Microsome</keyword>
<dbReference type="GO" id="GO:0006082">
    <property type="term" value="P:organic acid metabolic process"/>
    <property type="evidence" value="ECO:0007669"/>
    <property type="project" value="TreeGrafter"/>
</dbReference>
<keyword evidence="6" id="KW-0479">Metal-binding</keyword>
<dbReference type="GO" id="GO:0016712">
    <property type="term" value="F:oxidoreductase activity, acting on paired donors, with incorporation or reduction of molecular oxygen, reduced flavin or flavoprotein as one donor, and incorporation of one atom of oxygen"/>
    <property type="evidence" value="ECO:0007669"/>
    <property type="project" value="TreeGrafter"/>
</dbReference>
<reference evidence="13" key="2">
    <citation type="submission" date="2025-08" db="UniProtKB">
        <authorList>
            <consortium name="Ensembl"/>
        </authorList>
    </citation>
    <scope>IDENTIFICATION</scope>
</reference>
<keyword evidence="10" id="KW-0408">Iron</keyword>
<keyword evidence="14" id="KW-1185">Reference proteome</keyword>
<comment type="cofactor">
    <cofactor evidence="1">
        <name>heme</name>
        <dbReference type="ChEBI" id="CHEBI:30413"/>
    </cofactor>
</comment>
<accession>A0AAY4DTF6</accession>
<protein>
    <recommendedName>
        <fullName evidence="15">Cytochrome P450</fullName>
    </recommendedName>
</protein>
<dbReference type="PRINTS" id="PR00385">
    <property type="entry name" value="P450"/>
</dbReference>
<dbReference type="AlphaFoldDB" id="A0AAY4DTF6"/>
<dbReference type="Proteomes" id="UP000694580">
    <property type="component" value="Chromosome 19"/>
</dbReference>
<dbReference type="Ensembl" id="ENSDCDT00010059152.1">
    <property type="protein sequence ID" value="ENSDCDP00010048797.1"/>
    <property type="gene ID" value="ENSDCDG00010028881.1"/>
</dbReference>
<dbReference type="InterPro" id="IPR050182">
    <property type="entry name" value="Cytochrome_P450_fam2"/>
</dbReference>
<dbReference type="PANTHER" id="PTHR24300">
    <property type="entry name" value="CYTOCHROME P450 508A4-RELATED"/>
    <property type="match status" value="1"/>
</dbReference>
<dbReference type="PANTHER" id="PTHR24300:SF153">
    <property type="entry name" value="CYTOCHROME P450 2G1-LIKE-RELATED"/>
    <property type="match status" value="1"/>
</dbReference>
<keyword evidence="11" id="KW-0503">Monooxygenase</keyword>
<dbReference type="GO" id="GO:0006805">
    <property type="term" value="P:xenobiotic metabolic process"/>
    <property type="evidence" value="ECO:0007669"/>
    <property type="project" value="TreeGrafter"/>
</dbReference>
<name>A0AAY4DTF6_9TELE</name>
<dbReference type="Gene3D" id="1.10.630.10">
    <property type="entry name" value="Cytochrome P450"/>
    <property type="match status" value="1"/>
</dbReference>
<keyword evidence="12" id="KW-0472">Membrane</keyword>
<comment type="similarity">
    <text evidence="4">Belongs to the cytochrome P450 family.</text>
</comment>
<evidence type="ECO:0000256" key="7">
    <source>
        <dbReference type="ARBA" id="ARBA00022824"/>
    </source>
</evidence>
<dbReference type="GO" id="GO:0020037">
    <property type="term" value="F:heme binding"/>
    <property type="evidence" value="ECO:0007669"/>
    <property type="project" value="InterPro"/>
</dbReference>
<dbReference type="PRINTS" id="PR00463">
    <property type="entry name" value="EP450I"/>
</dbReference>
<proteinExistence type="inferred from homology"/>
<reference evidence="13 14" key="1">
    <citation type="submission" date="2020-06" db="EMBL/GenBank/DDBJ databases">
        <authorList>
            <consortium name="Wellcome Sanger Institute Data Sharing"/>
        </authorList>
    </citation>
    <scope>NUCLEOTIDE SEQUENCE [LARGE SCALE GENOMIC DNA]</scope>
</reference>
<comment type="subcellular location">
    <subcellularLocation>
        <location evidence="3">Endoplasmic reticulum membrane</location>
        <topology evidence="3">Peripheral membrane protein</topology>
    </subcellularLocation>
    <subcellularLocation>
        <location evidence="2">Microsome membrane</location>
        <topology evidence="2">Peripheral membrane protein</topology>
    </subcellularLocation>
</comment>
<sequence length="308" mass="36059">MSYIQMLLGLLISNGERWRQLRRFTLTTLRDFGMGRKKMESWIQEESKHLVDLLRENQPAPFDPTFFLSRAVSNVICALVFGQRFSYKDAQLLKLFFFSTLSQLYNIFPRLMDYLPGQHHAIFREVNELRKFSTEKIREHQETLNPDDPRDYIDCFLMRLNENLVSTEFHHENLTATVLNLFLAGTETTSSTMRYTMMLLIKYPDIQEKMQKEIDNVIGQTRSPTMEDRKSLPFTNAVIHEAQRFLDLVPLNVPHYATKDISFKGYIIPKVTVTTGMLSINLQDCWKPSLLWTEARSVKCCEITEKPP</sequence>
<evidence type="ECO:0008006" key="15">
    <source>
        <dbReference type="Google" id="ProtNLM"/>
    </source>
</evidence>
<dbReference type="SUPFAM" id="SSF48264">
    <property type="entry name" value="Cytochrome P450"/>
    <property type="match status" value="1"/>
</dbReference>
<evidence type="ECO:0000256" key="2">
    <source>
        <dbReference type="ARBA" id="ARBA00004174"/>
    </source>
</evidence>
<evidence type="ECO:0000256" key="11">
    <source>
        <dbReference type="ARBA" id="ARBA00023033"/>
    </source>
</evidence>
<dbReference type="InterPro" id="IPR036396">
    <property type="entry name" value="Cyt_P450_sf"/>
</dbReference>
<evidence type="ECO:0000256" key="4">
    <source>
        <dbReference type="ARBA" id="ARBA00010617"/>
    </source>
</evidence>
<evidence type="ECO:0000256" key="1">
    <source>
        <dbReference type="ARBA" id="ARBA00001971"/>
    </source>
</evidence>
<dbReference type="Pfam" id="PF00067">
    <property type="entry name" value="p450"/>
    <property type="match status" value="1"/>
</dbReference>
<keyword evidence="9" id="KW-0560">Oxidoreductase</keyword>
<evidence type="ECO:0000256" key="3">
    <source>
        <dbReference type="ARBA" id="ARBA00004406"/>
    </source>
</evidence>
<evidence type="ECO:0000256" key="5">
    <source>
        <dbReference type="ARBA" id="ARBA00022617"/>
    </source>
</evidence>
<dbReference type="GO" id="GO:0005506">
    <property type="term" value="F:iron ion binding"/>
    <property type="evidence" value="ECO:0007669"/>
    <property type="project" value="InterPro"/>
</dbReference>
<keyword evidence="5" id="KW-0349">Heme</keyword>
<dbReference type="GO" id="GO:0005789">
    <property type="term" value="C:endoplasmic reticulum membrane"/>
    <property type="evidence" value="ECO:0007669"/>
    <property type="project" value="UniProtKB-SubCell"/>
</dbReference>
<keyword evidence="7" id="KW-0256">Endoplasmic reticulum</keyword>
<gene>
    <name evidence="13" type="primary">LOC114769715</name>
</gene>
<dbReference type="InterPro" id="IPR001128">
    <property type="entry name" value="Cyt_P450"/>
</dbReference>
<evidence type="ECO:0000313" key="13">
    <source>
        <dbReference type="Ensembl" id="ENSDCDP00010048797.1"/>
    </source>
</evidence>
<evidence type="ECO:0000256" key="9">
    <source>
        <dbReference type="ARBA" id="ARBA00023002"/>
    </source>
</evidence>
<dbReference type="GeneTree" id="ENSGT00940000162064"/>
<evidence type="ECO:0000256" key="12">
    <source>
        <dbReference type="ARBA" id="ARBA00023136"/>
    </source>
</evidence>
<dbReference type="FunFam" id="1.10.630.10:FF:000238">
    <property type="entry name" value="Cytochrome P450 2A6"/>
    <property type="match status" value="1"/>
</dbReference>